<dbReference type="GeneID" id="303204863"/>
<reference evidence="2 3" key="1">
    <citation type="submission" date="2014-03" db="EMBL/GenBank/DDBJ databases">
        <title>Genomics of Bifidobacteria.</title>
        <authorList>
            <person name="Ventura M."/>
            <person name="Milani C."/>
            <person name="Lugli G.A."/>
        </authorList>
    </citation>
    <scope>NUCLEOTIDE SEQUENCE [LARGE SCALE GENOMIC DNA]</scope>
    <source>
        <strain evidence="2 3">LMG 10736</strain>
    </source>
</reference>
<accession>A0A086ZRX0</accession>
<feature type="transmembrane region" description="Helical" evidence="1">
    <location>
        <begin position="358"/>
        <end position="378"/>
    </location>
</feature>
<organism evidence="2 3">
    <name type="scientific">Bifidobacterium boum</name>
    <dbReference type="NCBI Taxonomy" id="78343"/>
    <lineage>
        <taxon>Bacteria</taxon>
        <taxon>Bacillati</taxon>
        <taxon>Actinomycetota</taxon>
        <taxon>Actinomycetes</taxon>
        <taxon>Bifidobacteriales</taxon>
        <taxon>Bifidobacteriaceae</taxon>
        <taxon>Bifidobacterium</taxon>
    </lineage>
</organism>
<sequence>MGGSEHGMALRRLVCDANKHMPAIVTLVTIVIGMFFIVVTPPGHIPDIWAHVYRIDGILNGDVLVRPVDSKSLLHGSNGNVGGHVDWSWINFSLQEYDGYDPAVVRADTITTQDAAGADVPYNNSAVNSPVTYLPQLVAFAVGKTFGMSAHATYYLAEFVMLAVYALCMGLAVAALPRWRILVSIAMVCPVIMYRNAFAISADSFTQACTFLLTCMVFRTLYRRVSVRYCIALALLSVCTAMCKFTYAPLVLLILFVPHMQRRFAGEHVAGAAQGKRTCRDPRLWICIAAVAVSSIWLVVWIRLTSWFVTTPMIVPSENVAAKKRALMGSFTGVAQAAYAIGKAIIHGKSNMDNIANSIVIICCWLAVLVMTVLITVTTVTKSLPVRMRVFLWCAWGIDVGIILLTYLALWLQYTPIGIDEVYGMQYRYFLPLTVLLVLCSAECVASLYAVKQHNGNAVSVDPC</sequence>
<feature type="transmembrane region" description="Helical" evidence="1">
    <location>
        <begin position="154"/>
        <end position="174"/>
    </location>
</feature>
<keyword evidence="3" id="KW-1185">Reference proteome</keyword>
<evidence type="ECO:0000256" key="1">
    <source>
        <dbReference type="SAM" id="Phobius"/>
    </source>
</evidence>
<evidence type="ECO:0000313" key="2">
    <source>
        <dbReference type="EMBL" id="KFI49270.1"/>
    </source>
</evidence>
<evidence type="ECO:0000313" key="3">
    <source>
        <dbReference type="Proteomes" id="UP000029093"/>
    </source>
</evidence>
<keyword evidence="1" id="KW-1133">Transmembrane helix</keyword>
<feature type="transmembrane region" description="Helical" evidence="1">
    <location>
        <begin position="204"/>
        <end position="222"/>
    </location>
</feature>
<feature type="transmembrane region" description="Helical" evidence="1">
    <location>
        <begin position="430"/>
        <end position="451"/>
    </location>
</feature>
<protein>
    <submittedName>
        <fullName evidence="2">Putative membrane protein</fullName>
    </submittedName>
</protein>
<dbReference type="EMBL" id="JGYQ01000002">
    <property type="protein sequence ID" value="KFI49270.1"/>
    <property type="molecule type" value="Genomic_DNA"/>
</dbReference>
<dbReference type="Proteomes" id="UP000029093">
    <property type="component" value="Unassembled WGS sequence"/>
</dbReference>
<name>A0A086ZRX0_9BIFI</name>
<dbReference type="OrthoDB" id="3229258at2"/>
<keyword evidence="1" id="KW-0472">Membrane</keyword>
<dbReference type="InterPro" id="IPR018674">
    <property type="entry name" value="DUF2142_membrane"/>
</dbReference>
<dbReference type="RefSeq" id="WP_051616759.1">
    <property type="nucleotide sequence ID" value="NZ_JGYQ01000002.1"/>
</dbReference>
<dbReference type="Pfam" id="PF09913">
    <property type="entry name" value="DUF2142"/>
    <property type="match status" value="1"/>
</dbReference>
<comment type="caution">
    <text evidence="2">The sequence shown here is derived from an EMBL/GenBank/DDBJ whole genome shotgun (WGS) entry which is preliminary data.</text>
</comment>
<feature type="transmembrane region" description="Helical" evidence="1">
    <location>
        <begin position="283"/>
        <end position="305"/>
    </location>
</feature>
<feature type="transmembrane region" description="Helical" evidence="1">
    <location>
        <begin position="390"/>
        <end position="410"/>
    </location>
</feature>
<feature type="transmembrane region" description="Helical" evidence="1">
    <location>
        <begin position="21"/>
        <end position="39"/>
    </location>
</feature>
<proteinExistence type="predicted"/>
<feature type="transmembrane region" description="Helical" evidence="1">
    <location>
        <begin position="229"/>
        <end position="257"/>
    </location>
</feature>
<gene>
    <name evidence="2" type="ORF">BBOU_0133</name>
</gene>
<dbReference type="AlphaFoldDB" id="A0A086ZRX0"/>
<keyword evidence="1" id="KW-0812">Transmembrane</keyword>